<dbReference type="AlphaFoldDB" id="A0A972FLC5"/>
<evidence type="ECO:0000313" key="2">
    <source>
        <dbReference type="Proteomes" id="UP000712080"/>
    </source>
</evidence>
<dbReference type="RefSeq" id="WP_169526787.1">
    <property type="nucleotide sequence ID" value="NZ_JAAMPU010000103.1"/>
</dbReference>
<protein>
    <submittedName>
        <fullName evidence="1">Uncharacterized protein</fullName>
    </submittedName>
</protein>
<keyword evidence="2" id="KW-1185">Reference proteome</keyword>
<comment type="caution">
    <text evidence="1">The sequence shown here is derived from an EMBL/GenBank/DDBJ whole genome shotgun (WGS) entry which is preliminary data.</text>
</comment>
<proteinExistence type="predicted"/>
<dbReference type="EMBL" id="JAAMPU010000103">
    <property type="protein sequence ID" value="NMH27782.1"/>
    <property type="molecule type" value="Genomic_DNA"/>
</dbReference>
<reference evidence="1" key="1">
    <citation type="submission" date="2020-02" db="EMBL/GenBank/DDBJ databases">
        <title>Flavobacterium sp. genome.</title>
        <authorList>
            <person name="Jung H.S."/>
            <person name="Baek J.H."/>
            <person name="Jeon C.O."/>
        </authorList>
    </citation>
    <scope>NUCLEOTIDE SEQUENCE</scope>
    <source>
        <strain evidence="1">SE-s28</strain>
    </source>
</reference>
<gene>
    <name evidence="1" type="ORF">G6047_07045</name>
</gene>
<sequence length="72" mass="7847">MKYFFIYGVPSAMAFTQKPPAARPPSRCPLYPLPFRRVLERPGVASGGRPAKPAKPGRYVCGMPLASLTHTS</sequence>
<dbReference type="Proteomes" id="UP000712080">
    <property type="component" value="Unassembled WGS sequence"/>
</dbReference>
<accession>A0A972FLC5</accession>
<name>A0A972FLC5_9FLAO</name>
<organism evidence="1 2">
    <name type="scientific">Flavobacterium silvaticum</name>
    <dbReference type="NCBI Taxonomy" id="1852020"/>
    <lineage>
        <taxon>Bacteria</taxon>
        <taxon>Pseudomonadati</taxon>
        <taxon>Bacteroidota</taxon>
        <taxon>Flavobacteriia</taxon>
        <taxon>Flavobacteriales</taxon>
        <taxon>Flavobacteriaceae</taxon>
        <taxon>Flavobacterium</taxon>
    </lineage>
</organism>
<evidence type="ECO:0000313" key="1">
    <source>
        <dbReference type="EMBL" id="NMH27782.1"/>
    </source>
</evidence>